<keyword evidence="1" id="KW-0175">Coiled coil</keyword>
<dbReference type="Pfam" id="PF03819">
    <property type="entry name" value="MazG"/>
    <property type="match status" value="2"/>
</dbReference>
<comment type="caution">
    <text evidence="3">The sequence shown here is derived from an EMBL/GenBank/DDBJ whole genome shotgun (WGS) entry which is preliminary data.</text>
</comment>
<evidence type="ECO:0000259" key="2">
    <source>
        <dbReference type="Pfam" id="PF03819"/>
    </source>
</evidence>
<sequence length="266" mass="31069">MDKKEKYTYEDLLEIMRTLRGENGCAWDLKQTHESLLPNLLEESYEVIDAIKKGNKESLKEELGDLLLQIVFHSRIAEENKEFTIDEVIDGICKKLILRHPHIFGDISVESTEEILQNWEQIKKKEKGFENQTEVLKSVPEVLPALVRAYKVQAKAAHVGFDWTDIQDVLNKVEEEFEELKEAYKSGKSEHIMEEYGDLLFSVVNIARFLKINPEFALTNAIEKFINRFEYVENTAIARDRRLEDMTLEEMDALWEESKLKVSKIE</sequence>
<dbReference type="FunFam" id="1.10.287.1080:FF:000001">
    <property type="entry name" value="Nucleoside triphosphate pyrophosphohydrolase"/>
    <property type="match status" value="1"/>
</dbReference>
<evidence type="ECO:0000313" key="3">
    <source>
        <dbReference type="EMBL" id="KAE9636203.1"/>
    </source>
</evidence>
<dbReference type="InterPro" id="IPR048015">
    <property type="entry name" value="NTP-PPase_MazG-like_N"/>
</dbReference>
<dbReference type="GO" id="GO:0046081">
    <property type="term" value="P:dUTP catabolic process"/>
    <property type="evidence" value="ECO:0007669"/>
    <property type="project" value="TreeGrafter"/>
</dbReference>
<feature type="domain" description="NTP pyrophosphohydrolase MazG-like" evidence="2">
    <location>
        <begin position="31"/>
        <end position="104"/>
    </location>
</feature>
<dbReference type="RefSeq" id="WP_158739457.1">
    <property type="nucleotide sequence ID" value="NZ_JAFBEP010000003.1"/>
</dbReference>
<accession>A0A7C8HFT6</accession>
<dbReference type="OrthoDB" id="9808939at2"/>
<dbReference type="InterPro" id="IPR048011">
    <property type="entry name" value="NTP-PPase_MazG-like_C"/>
</dbReference>
<dbReference type="Gene3D" id="1.10.287.1080">
    <property type="entry name" value="MazG-like"/>
    <property type="match status" value="2"/>
</dbReference>
<dbReference type="NCBIfam" id="NF007113">
    <property type="entry name" value="PRK09562.1"/>
    <property type="match status" value="1"/>
</dbReference>
<dbReference type="GO" id="GO:0046061">
    <property type="term" value="P:dATP catabolic process"/>
    <property type="evidence" value="ECO:0007669"/>
    <property type="project" value="TreeGrafter"/>
</dbReference>
<organism evidence="3 4">
    <name type="scientific">Defluviitalea raffinosedens</name>
    <dbReference type="NCBI Taxonomy" id="1450156"/>
    <lineage>
        <taxon>Bacteria</taxon>
        <taxon>Bacillati</taxon>
        <taxon>Bacillota</taxon>
        <taxon>Clostridia</taxon>
        <taxon>Lachnospirales</taxon>
        <taxon>Defluviitaleaceae</taxon>
        <taxon>Defluviitalea</taxon>
    </lineage>
</organism>
<dbReference type="AlphaFoldDB" id="A0A7C8HFT6"/>
<keyword evidence="4" id="KW-1185">Reference proteome</keyword>
<dbReference type="GO" id="GO:0006950">
    <property type="term" value="P:response to stress"/>
    <property type="evidence" value="ECO:0007669"/>
    <property type="project" value="UniProtKB-ARBA"/>
</dbReference>
<dbReference type="CDD" id="cd11529">
    <property type="entry name" value="NTP-PPase_MazG_Cterm"/>
    <property type="match status" value="1"/>
</dbReference>
<gene>
    <name evidence="3" type="primary">mazG</name>
    <name evidence="3" type="ORF">GND95_03520</name>
</gene>
<evidence type="ECO:0000313" key="4">
    <source>
        <dbReference type="Proteomes" id="UP000483018"/>
    </source>
</evidence>
<dbReference type="GO" id="GO:0047429">
    <property type="term" value="F:nucleoside triphosphate diphosphatase activity"/>
    <property type="evidence" value="ECO:0007669"/>
    <property type="project" value="UniProtKB-EC"/>
</dbReference>
<dbReference type="SUPFAM" id="SSF101386">
    <property type="entry name" value="all-alpha NTP pyrophosphatases"/>
    <property type="match status" value="2"/>
</dbReference>
<keyword evidence="3" id="KW-0378">Hydrolase</keyword>
<dbReference type="EC" id="3.6.1.9" evidence="3"/>
<name>A0A7C8HFT6_9FIRM</name>
<dbReference type="GO" id="GO:0046076">
    <property type="term" value="P:dTTP catabolic process"/>
    <property type="evidence" value="ECO:0007669"/>
    <property type="project" value="TreeGrafter"/>
</dbReference>
<dbReference type="GO" id="GO:0046047">
    <property type="term" value="P:TTP catabolic process"/>
    <property type="evidence" value="ECO:0007669"/>
    <property type="project" value="TreeGrafter"/>
</dbReference>
<dbReference type="Proteomes" id="UP000483018">
    <property type="component" value="Unassembled WGS sequence"/>
</dbReference>
<dbReference type="EMBL" id="WSLF01000002">
    <property type="protein sequence ID" value="KAE9636203.1"/>
    <property type="molecule type" value="Genomic_DNA"/>
</dbReference>
<dbReference type="InterPro" id="IPR004518">
    <property type="entry name" value="MazG-like_dom"/>
</dbReference>
<proteinExistence type="predicted"/>
<dbReference type="PANTHER" id="PTHR30522:SF0">
    <property type="entry name" value="NUCLEOSIDE TRIPHOSPHATE PYROPHOSPHOHYDROLASE"/>
    <property type="match status" value="1"/>
</dbReference>
<dbReference type="PANTHER" id="PTHR30522">
    <property type="entry name" value="NUCLEOSIDE TRIPHOSPHATE PYROPHOSPHOHYDROLASE"/>
    <property type="match status" value="1"/>
</dbReference>
<dbReference type="GO" id="GO:0046052">
    <property type="term" value="P:UTP catabolic process"/>
    <property type="evidence" value="ECO:0007669"/>
    <property type="project" value="TreeGrafter"/>
</dbReference>
<dbReference type="FunFam" id="1.10.287.1080:FF:000003">
    <property type="entry name" value="Nucleoside triphosphate pyrophosphohydrolase"/>
    <property type="match status" value="1"/>
</dbReference>
<feature type="coiled-coil region" evidence="1">
    <location>
        <begin position="163"/>
        <end position="190"/>
    </location>
</feature>
<protein>
    <submittedName>
        <fullName evidence="3">Nucleoside triphosphate pyrophosphohydrolase</fullName>
        <ecNumber evidence="3">3.6.1.9</ecNumber>
    </submittedName>
</protein>
<evidence type="ECO:0000256" key="1">
    <source>
        <dbReference type="SAM" id="Coils"/>
    </source>
</evidence>
<feature type="domain" description="NTP pyrophosphohydrolase MazG-like" evidence="2">
    <location>
        <begin position="169"/>
        <end position="229"/>
    </location>
</feature>
<dbReference type="NCBIfam" id="TIGR00444">
    <property type="entry name" value="mazG"/>
    <property type="match status" value="1"/>
</dbReference>
<dbReference type="CDD" id="cd11528">
    <property type="entry name" value="NTP-PPase_MazG_Nterm"/>
    <property type="match status" value="1"/>
</dbReference>
<reference evidence="3 4" key="1">
    <citation type="submission" date="2019-12" db="EMBL/GenBank/DDBJ databases">
        <title>Defluviitalea raffinosedens, isolated from a biogas fermenter, genome sequencing and characterization.</title>
        <authorList>
            <person name="Rettenmaier R."/>
            <person name="Schneider M."/>
            <person name="Neuhaus K."/>
            <person name="Liebl W."/>
            <person name="Zverlov V."/>
        </authorList>
    </citation>
    <scope>NUCLEOTIDE SEQUENCE [LARGE SCALE GENOMIC DNA]</scope>
    <source>
        <strain evidence="3 4">249c-K6</strain>
    </source>
</reference>
<dbReference type="InterPro" id="IPR011551">
    <property type="entry name" value="NTP_PyrPHydrolase_MazG"/>
</dbReference>
<dbReference type="GO" id="GO:0006203">
    <property type="term" value="P:dGTP catabolic process"/>
    <property type="evidence" value="ECO:0007669"/>
    <property type="project" value="TreeGrafter"/>
</dbReference>